<keyword evidence="1" id="KW-1133">Transmembrane helix</keyword>
<feature type="transmembrane region" description="Helical" evidence="1">
    <location>
        <begin position="48"/>
        <end position="72"/>
    </location>
</feature>
<name>A0ABQ6LWW4_9GAMM</name>
<comment type="caution">
    <text evidence="2">The sequence shown here is derived from an EMBL/GenBank/DDBJ whole genome shotgun (WGS) entry which is preliminary data.</text>
</comment>
<proteinExistence type="predicted"/>
<gene>
    <name evidence="2" type="ORF">MNKW57_08790</name>
</gene>
<evidence type="ECO:0000313" key="2">
    <source>
        <dbReference type="EMBL" id="GMG86558.1"/>
    </source>
</evidence>
<dbReference type="Proteomes" id="UP001224392">
    <property type="component" value="Unassembled WGS sequence"/>
</dbReference>
<keyword evidence="1" id="KW-0472">Membrane</keyword>
<reference evidence="2 3" key="1">
    <citation type="submission" date="2023-04" db="EMBL/GenBank/DDBJ databases">
        <title>Marinobulbifer ophiurae gen. nov., sp. Nov., isolate from tissue of brittle star Ophioplocus japonicus.</title>
        <authorList>
            <person name="Kawano K."/>
            <person name="Sawayama S."/>
            <person name="Nakagawa S."/>
        </authorList>
    </citation>
    <scope>NUCLEOTIDE SEQUENCE [LARGE SCALE GENOMIC DNA]</scope>
    <source>
        <strain evidence="2 3">NKW57</strain>
    </source>
</reference>
<feature type="transmembrane region" description="Helical" evidence="1">
    <location>
        <begin position="93"/>
        <end position="111"/>
    </location>
</feature>
<evidence type="ECO:0000313" key="3">
    <source>
        <dbReference type="Proteomes" id="UP001224392"/>
    </source>
</evidence>
<dbReference type="EMBL" id="BSYJ01000002">
    <property type="protein sequence ID" value="GMG86558.1"/>
    <property type="molecule type" value="Genomic_DNA"/>
</dbReference>
<keyword evidence="1" id="KW-0812">Transmembrane</keyword>
<feature type="transmembrane region" description="Helical" evidence="1">
    <location>
        <begin position="131"/>
        <end position="155"/>
    </location>
</feature>
<accession>A0ABQ6LWW4</accession>
<dbReference type="RefSeq" id="WP_285763095.1">
    <property type="nucleotide sequence ID" value="NZ_BSYJ01000002.1"/>
</dbReference>
<protein>
    <submittedName>
        <fullName evidence="2">Uncharacterized protein</fullName>
    </submittedName>
</protein>
<evidence type="ECO:0000256" key="1">
    <source>
        <dbReference type="SAM" id="Phobius"/>
    </source>
</evidence>
<sequence length="162" mass="17419">MLTTLWREIATREKNIWAELLVTLLAAAYYVELLAAAPVSGPEDLATYIRGLIGLVVMIVIVASVLATVIALTSEAELRDERDYRIDAIANRVAYYLLIACIIGVCVLLFSNATPVAALLGKADGMVAGTTVANVLILALLIASVARALVQLYLYRRGIGAW</sequence>
<organism evidence="2 3">
    <name type="scientific">Biformimicrobium ophioploci</name>
    <dbReference type="NCBI Taxonomy" id="3036711"/>
    <lineage>
        <taxon>Bacteria</taxon>
        <taxon>Pseudomonadati</taxon>
        <taxon>Pseudomonadota</taxon>
        <taxon>Gammaproteobacteria</taxon>
        <taxon>Cellvibrionales</taxon>
        <taxon>Microbulbiferaceae</taxon>
        <taxon>Biformimicrobium</taxon>
    </lineage>
</organism>
<feature type="transmembrane region" description="Helical" evidence="1">
    <location>
        <begin position="16"/>
        <end position="36"/>
    </location>
</feature>
<keyword evidence="3" id="KW-1185">Reference proteome</keyword>